<proteinExistence type="predicted"/>
<gene>
    <name evidence="1" type="ORF">QNI16_21415</name>
</gene>
<reference evidence="1" key="1">
    <citation type="submission" date="2023-05" db="EMBL/GenBank/DDBJ databases">
        <authorList>
            <person name="Zhang X."/>
        </authorList>
    </citation>
    <scope>NUCLEOTIDE SEQUENCE</scope>
    <source>
        <strain evidence="1">YF14B1</strain>
    </source>
</reference>
<sequence>MNEHTLLDEQKFSKMQKDKSILELMKKLDPQLKANSLKIVDYWEADLCAIGLKKENRLIYISTYNYLNNDNMRYDFDLELLINTNTPKSQIIKEGRAVSETELITEICSFLANGV</sequence>
<comment type="caution">
    <text evidence="1">The sequence shown here is derived from an EMBL/GenBank/DDBJ whole genome shotgun (WGS) entry which is preliminary data.</text>
</comment>
<evidence type="ECO:0000313" key="2">
    <source>
        <dbReference type="Proteomes" id="UP001241110"/>
    </source>
</evidence>
<protein>
    <submittedName>
        <fullName evidence="1">Uncharacterized protein</fullName>
    </submittedName>
</protein>
<organism evidence="1 2">
    <name type="scientific">Xanthocytophaga flava</name>
    <dbReference type="NCBI Taxonomy" id="3048013"/>
    <lineage>
        <taxon>Bacteria</taxon>
        <taxon>Pseudomonadati</taxon>
        <taxon>Bacteroidota</taxon>
        <taxon>Cytophagia</taxon>
        <taxon>Cytophagales</taxon>
        <taxon>Rhodocytophagaceae</taxon>
        <taxon>Xanthocytophaga</taxon>
    </lineage>
</organism>
<dbReference type="EMBL" id="JASJOS010000010">
    <property type="protein sequence ID" value="MDJ1483072.1"/>
    <property type="molecule type" value="Genomic_DNA"/>
</dbReference>
<dbReference type="AlphaFoldDB" id="A0AAE3QPH2"/>
<accession>A0AAE3QPH2</accession>
<name>A0AAE3QPH2_9BACT</name>
<evidence type="ECO:0000313" key="1">
    <source>
        <dbReference type="EMBL" id="MDJ1483072.1"/>
    </source>
</evidence>
<dbReference type="Proteomes" id="UP001241110">
    <property type="component" value="Unassembled WGS sequence"/>
</dbReference>